<reference evidence="8" key="1">
    <citation type="journal article" date="2007" name="Science">
        <title>Draft genome of the filarial nematode parasite Brugia malayi.</title>
        <authorList>
            <person name="Ghedin E."/>
            <person name="Wang S."/>
            <person name="Spiro D."/>
            <person name="Caler E."/>
            <person name="Zhao Q."/>
            <person name="Crabtree J."/>
            <person name="Allen J.E."/>
            <person name="Delcher A.L."/>
            <person name="Guiliano D.B."/>
            <person name="Miranda-Saavedra D."/>
            <person name="Angiuoli S.V."/>
            <person name="Creasy T."/>
            <person name="Amedeo P."/>
            <person name="Haas B."/>
            <person name="El-Sayed N.M."/>
            <person name="Wortman J.R."/>
            <person name="Feldblyum T."/>
            <person name="Tallon L."/>
            <person name="Schatz M."/>
            <person name="Shumway M."/>
            <person name="Koo H."/>
            <person name="Salzberg S.L."/>
            <person name="Schobel S."/>
            <person name="Pertea M."/>
            <person name="Pop M."/>
            <person name="White O."/>
            <person name="Barton G.J."/>
            <person name="Carlow C.K."/>
            <person name="Crawford M.J."/>
            <person name="Daub J."/>
            <person name="Dimmic M.W."/>
            <person name="Estes C.F."/>
            <person name="Foster J.M."/>
            <person name="Ganatra M."/>
            <person name="Gregory W.F."/>
            <person name="Johnson N.M."/>
            <person name="Jin J."/>
            <person name="Komuniecki R."/>
            <person name="Korf I."/>
            <person name="Kumar S."/>
            <person name="Laney S."/>
            <person name="Li B.W."/>
            <person name="Li W."/>
            <person name="Lindblom T.H."/>
            <person name="Lustigman S."/>
            <person name="Ma D."/>
            <person name="Maina C.V."/>
            <person name="Martin D.M."/>
            <person name="McCarter J.P."/>
            <person name="McReynolds L."/>
            <person name="Mitreva M."/>
            <person name="Nutman T.B."/>
            <person name="Parkinson J."/>
            <person name="Peregrin-Alvarez J.M."/>
            <person name="Poole C."/>
            <person name="Ren Q."/>
            <person name="Saunders L."/>
            <person name="Sluder A.E."/>
            <person name="Smith K."/>
            <person name="Stanke M."/>
            <person name="Unnasch T.R."/>
            <person name="Ware J."/>
            <person name="Wei A.D."/>
            <person name="Weil G."/>
            <person name="Williams D.J."/>
            <person name="Zhang Y."/>
            <person name="Williams S.A."/>
            <person name="Fraser-Liggett C."/>
            <person name="Slatko B."/>
            <person name="Blaxter M.L."/>
            <person name="Scott A.L."/>
        </authorList>
    </citation>
    <scope>NUCLEOTIDE SEQUENCE</scope>
    <source>
        <strain evidence="8">FR3</strain>
    </source>
</reference>
<dbReference type="SUPFAM" id="SSF48726">
    <property type="entry name" value="Immunoglobulin"/>
    <property type="match status" value="3"/>
</dbReference>
<dbReference type="InterPro" id="IPR013783">
    <property type="entry name" value="Ig-like_fold"/>
</dbReference>
<evidence type="ECO:0000256" key="6">
    <source>
        <dbReference type="ARBA" id="ARBA00023319"/>
    </source>
</evidence>
<dbReference type="EMBL" id="LN856468">
    <property type="protein sequence ID" value="CRZ22523.1"/>
    <property type="molecule type" value="Genomic_DNA"/>
</dbReference>
<reference evidence="8" key="2">
    <citation type="submission" date="2012-12" db="EMBL/GenBank/DDBJ databases">
        <authorList>
            <consortium name="WormBase Consortium"/>
            <person name="Ghedin E."/>
            <person name="Paulini M."/>
        </authorList>
    </citation>
    <scope>NUCLEOTIDE SEQUENCE</scope>
    <source>
        <strain evidence="8">FR3</strain>
    </source>
</reference>
<dbReference type="InterPro" id="IPR003599">
    <property type="entry name" value="Ig_sub"/>
</dbReference>
<evidence type="ECO:0000256" key="5">
    <source>
        <dbReference type="ARBA" id="ARBA00023157"/>
    </source>
</evidence>
<dbReference type="AlphaFoldDB" id="A0A1I9GCS9"/>
<feature type="domain" description="Ig-like" evidence="7">
    <location>
        <begin position="327"/>
        <end position="413"/>
    </location>
</feature>
<keyword evidence="3" id="KW-0963">Cytoplasm</keyword>
<gene>
    <name evidence="8" type="primary">Bm4371</name>
    <name evidence="8" type="ORF">BM_Bm4371</name>
</gene>
<dbReference type="GO" id="GO:0019899">
    <property type="term" value="F:enzyme binding"/>
    <property type="evidence" value="ECO:0007669"/>
    <property type="project" value="UniProtKB-ARBA"/>
</dbReference>
<dbReference type="PROSITE" id="PS50835">
    <property type="entry name" value="IG_LIKE"/>
    <property type="match status" value="3"/>
</dbReference>
<keyword evidence="5" id="KW-1015">Disulfide bond</keyword>
<feature type="domain" description="Ig-like" evidence="7">
    <location>
        <begin position="132"/>
        <end position="224"/>
    </location>
</feature>
<dbReference type="FunFam" id="2.60.40.10:FF:000032">
    <property type="entry name" value="palladin isoform X1"/>
    <property type="match status" value="1"/>
</dbReference>
<dbReference type="InterPro" id="IPR036179">
    <property type="entry name" value="Ig-like_dom_sf"/>
</dbReference>
<dbReference type="Pfam" id="PF07679">
    <property type="entry name" value="I-set"/>
    <property type="match status" value="3"/>
</dbReference>
<evidence type="ECO:0000259" key="7">
    <source>
        <dbReference type="PROSITE" id="PS50835"/>
    </source>
</evidence>
<dbReference type="GO" id="GO:0031672">
    <property type="term" value="C:A band"/>
    <property type="evidence" value="ECO:0007669"/>
    <property type="project" value="UniProtKB-ARBA"/>
</dbReference>
<dbReference type="PANTHER" id="PTHR47633">
    <property type="entry name" value="IMMUNOGLOBULIN"/>
    <property type="match status" value="1"/>
</dbReference>
<proteinExistence type="inferred from homology"/>
<dbReference type="InterPro" id="IPR007110">
    <property type="entry name" value="Ig-like_dom"/>
</dbReference>
<dbReference type="FunFam" id="2.60.40.10:FF:000425">
    <property type="entry name" value="Myosin light chain kinase"/>
    <property type="match status" value="1"/>
</dbReference>
<sequence length="435" mass="48129">MPFKRPLGERIENKTLPNFIRPLQDKRVVVGQNVLLECQVAGQPDPVVKWLKDDHDVTQCPDYEISSIGVKHHLAIKNVQASDNGRFTVQAMNAAGIKQSTCMLIVAPAPTPIPGAKSVANSPAPPQTPIGPSAPIFLKDLKNSPLKPGSQIILEARVVGHPEPHVEWFKNGSSINNYRVKTEYDARTGICALIIPQMFADDIGEYTCRANNTHGVAESSAKLMPRDEFEKWFYEQQSLITTERKQAMLAQTQKQKLETNLPISRQTFQQRQTVIQQRPATIAQRQTKFVQNGTFDCDSTTEIPWGLSESETEAELASIDSRGFGGPPRMQTPLKGLRLTEGTDALLQCNITGNPKPKVTWLKNGKIVDLINSKGIMAVFKGSLALLKISSVVPKDSGEYTLVAENYYGKNINMKYSHLAMLITYFDILIGGFGN</sequence>
<dbReference type="FunFam" id="2.60.40.10:FF:000080">
    <property type="entry name" value="Myosin light chain kinase, smooth muscle"/>
    <property type="match status" value="1"/>
</dbReference>
<evidence type="ECO:0000256" key="1">
    <source>
        <dbReference type="ARBA" id="ARBA00004496"/>
    </source>
</evidence>
<comment type="subcellular location">
    <subcellularLocation>
        <location evidence="1">Cytoplasm</location>
    </subcellularLocation>
</comment>
<feature type="domain" description="Ig-like" evidence="7">
    <location>
        <begin position="17"/>
        <end position="105"/>
    </location>
</feature>
<keyword evidence="4" id="KW-0677">Repeat</keyword>
<evidence type="ECO:0000313" key="8">
    <source>
        <dbReference type="EMBL" id="CRZ22523.1"/>
    </source>
</evidence>
<evidence type="ECO:0000256" key="2">
    <source>
        <dbReference type="ARBA" id="ARBA00006692"/>
    </source>
</evidence>
<accession>A0A1I9GCS9</accession>
<evidence type="ECO:0000256" key="3">
    <source>
        <dbReference type="ARBA" id="ARBA00022490"/>
    </source>
</evidence>
<keyword evidence="6" id="KW-0393">Immunoglobulin domain</keyword>
<dbReference type="InterPro" id="IPR003598">
    <property type="entry name" value="Ig_sub2"/>
</dbReference>
<protein>
    <submittedName>
        <fullName evidence="8">Bm4371</fullName>
    </submittedName>
</protein>
<dbReference type="SMART" id="SM00408">
    <property type="entry name" value="IGc2"/>
    <property type="match status" value="3"/>
</dbReference>
<comment type="similarity">
    <text evidence="2">Belongs to the protein kinase superfamily. CAMK Ser/Thr protein kinase family.</text>
</comment>
<dbReference type="Gene3D" id="2.60.40.10">
    <property type="entry name" value="Immunoglobulins"/>
    <property type="match status" value="3"/>
</dbReference>
<dbReference type="InterPro" id="IPR013098">
    <property type="entry name" value="Ig_I-set"/>
</dbReference>
<dbReference type="SMART" id="SM00409">
    <property type="entry name" value="IG"/>
    <property type="match status" value="3"/>
</dbReference>
<name>A0A1I9GCS9_BRUMA</name>
<evidence type="ECO:0000256" key="4">
    <source>
        <dbReference type="ARBA" id="ARBA00022737"/>
    </source>
</evidence>
<organism evidence="8">
    <name type="scientific">Brugia malayi</name>
    <name type="common">Filarial nematode worm</name>
    <dbReference type="NCBI Taxonomy" id="6279"/>
    <lineage>
        <taxon>Eukaryota</taxon>
        <taxon>Metazoa</taxon>
        <taxon>Ecdysozoa</taxon>
        <taxon>Nematoda</taxon>
        <taxon>Chromadorea</taxon>
        <taxon>Rhabditida</taxon>
        <taxon>Spirurina</taxon>
        <taxon>Spiruromorpha</taxon>
        <taxon>Filarioidea</taxon>
        <taxon>Onchocercidae</taxon>
        <taxon>Brugia</taxon>
    </lineage>
</organism>
<dbReference type="OMA" id="FKNNMPI"/>